<organism evidence="2 3">
    <name type="scientific">Hoyosella altamirensis</name>
    <dbReference type="NCBI Taxonomy" id="616997"/>
    <lineage>
        <taxon>Bacteria</taxon>
        <taxon>Bacillati</taxon>
        <taxon>Actinomycetota</taxon>
        <taxon>Actinomycetes</taxon>
        <taxon>Mycobacteriales</taxon>
        <taxon>Hoyosellaceae</taxon>
        <taxon>Hoyosella</taxon>
    </lineage>
</organism>
<dbReference type="OrthoDB" id="7376058at2"/>
<protein>
    <submittedName>
        <fullName evidence="2">Cytochrome P450</fullName>
    </submittedName>
</protein>
<dbReference type="InterPro" id="IPR001128">
    <property type="entry name" value="Cyt_P450"/>
</dbReference>
<dbReference type="InterPro" id="IPR036396">
    <property type="entry name" value="Cyt_P450_sf"/>
</dbReference>
<name>A0A839RQY8_9ACTN</name>
<evidence type="ECO:0000256" key="1">
    <source>
        <dbReference type="ARBA" id="ARBA00010617"/>
    </source>
</evidence>
<dbReference type="PANTHER" id="PTHR24305">
    <property type="entry name" value="CYTOCHROME P450"/>
    <property type="match status" value="1"/>
</dbReference>
<comment type="similarity">
    <text evidence="1">Belongs to the cytochrome P450 family.</text>
</comment>
<comment type="caution">
    <text evidence="2">The sequence shown here is derived from an EMBL/GenBank/DDBJ whole genome shotgun (WGS) entry which is preliminary data.</text>
</comment>
<evidence type="ECO:0000313" key="2">
    <source>
        <dbReference type="EMBL" id="MBB3038787.1"/>
    </source>
</evidence>
<dbReference type="GO" id="GO:0016705">
    <property type="term" value="F:oxidoreductase activity, acting on paired donors, with incorporation or reduction of molecular oxygen"/>
    <property type="evidence" value="ECO:0007669"/>
    <property type="project" value="InterPro"/>
</dbReference>
<dbReference type="PANTHER" id="PTHR24305:SF166">
    <property type="entry name" value="CYTOCHROME P450 12A4, MITOCHONDRIAL-RELATED"/>
    <property type="match status" value="1"/>
</dbReference>
<keyword evidence="3" id="KW-1185">Reference proteome</keyword>
<dbReference type="AlphaFoldDB" id="A0A839RQY8"/>
<gene>
    <name evidence="2" type="ORF">FHU29_003256</name>
</gene>
<dbReference type="Proteomes" id="UP000567922">
    <property type="component" value="Unassembled WGS sequence"/>
</dbReference>
<dbReference type="InterPro" id="IPR050121">
    <property type="entry name" value="Cytochrome_P450_monoxygenase"/>
</dbReference>
<dbReference type="EMBL" id="JACHWS010000003">
    <property type="protein sequence ID" value="MBB3038787.1"/>
    <property type="molecule type" value="Genomic_DNA"/>
</dbReference>
<dbReference type="GO" id="GO:0005506">
    <property type="term" value="F:iron ion binding"/>
    <property type="evidence" value="ECO:0007669"/>
    <property type="project" value="InterPro"/>
</dbReference>
<accession>A0A839RQY8</accession>
<evidence type="ECO:0000313" key="3">
    <source>
        <dbReference type="Proteomes" id="UP000567922"/>
    </source>
</evidence>
<dbReference type="SUPFAM" id="SSF48264">
    <property type="entry name" value="Cytochrome P450"/>
    <property type="match status" value="1"/>
</dbReference>
<dbReference type="RefSeq" id="WP_083962438.1">
    <property type="nucleotide sequence ID" value="NZ_BDDI01000014.1"/>
</dbReference>
<dbReference type="GO" id="GO:0020037">
    <property type="term" value="F:heme binding"/>
    <property type="evidence" value="ECO:0007669"/>
    <property type="project" value="InterPro"/>
</dbReference>
<proteinExistence type="inferred from homology"/>
<reference evidence="2 3" key="1">
    <citation type="submission" date="2020-08" db="EMBL/GenBank/DDBJ databases">
        <title>Sequencing the genomes of 1000 actinobacteria strains.</title>
        <authorList>
            <person name="Klenk H.-P."/>
        </authorList>
    </citation>
    <scope>NUCLEOTIDE SEQUENCE [LARGE SCALE GENOMIC DNA]</scope>
    <source>
        <strain evidence="2 3">DSM 45258</strain>
    </source>
</reference>
<sequence>MTSLKPEKGKQWEVNRSGGEHQVSGVKGLALMAQLGTPSLASGVIARRRPVMALLEKIQADAPGVQKVRELRKEHGPEPVEVSVFGRRFAVILDHQDVGAVLDGAPEPFHPANREKQAALSVFQPHGSLISEGTERTRRRETNERALGMTDEIHENAEGLVKCVVEEAQQLCDRARIVGKLDADEFNRAWWRVVRSVVLGPAARDDEELTDMLWKLRGNANWAYFRPSRRRLREEFTERLHRYVDNAPADSLAASLPGVGDREEEVGQIPHWLFAFDAAGMASIRALALLAAHPEKMKAARRDAETLRSGTPQLLPYLRSVVLESVRLWPTTPVILRDTTEDTHWQRDGKGVTIPSGAAILIVAAAFHRDEAKFPFADRFEPEIWLDGRAHKEPSLVPFSGGPAECPGRNVVLLTTSTMLAQMVSTAAFELVSEPKLSPAEDLPETYNNFGIEFAVS</sequence>
<dbReference type="GO" id="GO:0004497">
    <property type="term" value="F:monooxygenase activity"/>
    <property type="evidence" value="ECO:0007669"/>
    <property type="project" value="InterPro"/>
</dbReference>
<dbReference type="Gene3D" id="1.10.630.10">
    <property type="entry name" value="Cytochrome P450"/>
    <property type="match status" value="1"/>
</dbReference>
<dbReference type="Pfam" id="PF00067">
    <property type="entry name" value="p450"/>
    <property type="match status" value="1"/>
</dbReference>